<evidence type="ECO:0000313" key="8">
    <source>
        <dbReference type="EMBL" id="RQX10805.1"/>
    </source>
</evidence>
<reference evidence="8 9" key="1">
    <citation type="submission" date="2018-05" db="EMBL/GenBank/DDBJ databases">
        <title>Micromonospora from Atacama Desert.</title>
        <authorList>
            <person name="Carro L."/>
            <person name="Goodfellow M."/>
            <person name="Klenk H.-P."/>
        </authorList>
    </citation>
    <scope>NUCLEOTIDE SEQUENCE [LARGE SCALE GENOMIC DNA]</scope>
    <source>
        <strain evidence="8 9">LB32</strain>
    </source>
</reference>
<comment type="caution">
    <text evidence="8">The sequence shown here is derived from an EMBL/GenBank/DDBJ whole genome shotgun (WGS) entry which is preliminary data.</text>
</comment>
<dbReference type="GO" id="GO:0005886">
    <property type="term" value="C:plasma membrane"/>
    <property type="evidence" value="ECO:0007669"/>
    <property type="project" value="TreeGrafter"/>
</dbReference>
<evidence type="ECO:0000256" key="1">
    <source>
        <dbReference type="ARBA" id="ARBA00004141"/>
    </source>
</evidence>
<organism evidence="8 9">
    <name type="scientific">Micromonospora arida</name>
    <dbReference type="NCBI Taxonomy" id="2203715"/>
    <lineage>
        <taxon>Bacteria</taxon>
        <taxon>Bacillati</taxon>
        <taxon>Actinomycetota</taxon>
        <taxon>Actinomycetes</taxon>
        <taxon>Micromonosporales</taxon>
        <taxon>Micromonosporaceae</taxon>
        <taxon>Micromonospora</taxon>
    </lineage>
</organism>
<feature type="transmembrane region" description="Helical" evidence="6">
    <location>
        <begin position="116"/>
        <end position="134"/>
    </location>
</feature>
<evidence type="ECO:0000259" key="7">
    <source>
        <dbReference type="Pfam" id="PF04138"/>
    </source>
</evidence>
<comment type="subcellular location">
    <subcellularLocation>
        <location evidence="1">Membrane</location>
        <topology evidence="1">Multi-pass membrane protein</topology>
    </subcellularLocation>
</comment>
<dbReference type="AlphaFoldDB" id="A0A3N9XCF2"/>
<dbReference type="GO" id="GO:0000271">
    <property type="term" value="P:polysaccharide biosynthetic process"/>
    <property type="evidence" value="ECO:0007669"/>
    <property type="project" value="InterPro"/>
</dbReference>
<dbReference type="InterPro" id="IPR051401">
    <property type="entry name" value="GtrA_CellWall_Glycosyl"/>
</dbReference>
<evidence type="ECO:0000256" key="6">
    <source>
        <dbReference type="SAM" id="Phobius"/>
    </source>
</evidence>
<dbReference type="EMBL" id="QGSY01000149">
    <property type="protein sequence ID" value="RQX10805.1"/>
    <property type="molecule type" value="Genomic_DNA"/>
</dbReference>
<proteinExistence type="inferred from homology"/>
<evidence type="ECO:0000256" key="5">
    <source>
        <dbReference type="ARBA" id="ARBA00023136"/>
    </source>
</evidence>
<comment type="similarity">
    <text evidence="2">Belongs to the GtrA family.</text>
</comment>
<sequence length="209" mass="22073">MRAVDRTCVRCQIRVPAPISAPASTSAVGWTETLGMSVTCTPSGGLGAIAGRGDDSVLHRDDTWRVRIQGSAMKAAASATFAGLTRRSEVRFLIVGGLSAITDTSALYLFHGVLGVWLPFATVLAFAVAFVVNFGLNRAWSFGSTGDVGGQAWRYLLLVIVNLALTVALVQGLTWAGLPYLVAKVLTTGGLAVLNLFVSRKWIFTDAPS</sequence>
<feature type="transmembrane region" description="Helical" evidence="6">
    <location>
        <begin position="92"/>
        <end position="110"/>
    </location>
</feature>
<keyword evidence="5 6" id="KW-0472">Membrane</keyword>
<feature type="transmembrane region" description="Helical" evidence="6">
    <location>
        <begin position="180"/>
        <end position="198"/>
    </location>
</feature>
<feature type="domain" description="GtrA/DPMS transmembrane" evidence="7">
    <location>
        <begin position="91"/>
        <end position="204"/>
    </location>
</feature>
<keyword evidence="4 6" id="KW-1133">Transmembrane helix</keyword>
<dbReference type="PANTHER" id="PTHR38459">
    <property type="entry name" value="PROPHAGE BACTOPRENOL-LINKED GLUCOSE TRANSLOCASE HOMOLOG"/>
    <property type="match status" value="1"/>
</dbReference>
<evidence type="ECO:0000256" key="4">
    <source>
        <dbReference type="ARBA" id="ARBA00022989"/>
    </source>
</evidence>
<protein>
    <recommendedName>
        <fullName evidence="7">GtrA/DPMS transmembrane domain-containing protein</fullName>
    </recommendedName>
</protein>
<keyword evidence="9" id="KW-1185">Reference proteome</keyword>
<evidence type="ECO:0000313" key="9">
    <source>
        <dbReference type="Proteomes" id="UP000266889"/>
    </source>
</evidence>
<name>A0A3N9XCF2_9ACTN</name>
<gene>
    <name evidence="8" type="ORF">DLJ58_10555</name>
</gene>
<dbReference type="InterPro" id="IPR007267">
    <property type="entry name" value="GtrA_DPMS_TM"/>
</dbReference>
<accession>A0A3N9XCF2</accession>
<feature type="transmembrane region" description="Helical" evidence="6">
    <location>
        <begin position="155"/>
        <end position="174"/>
    </location>
</feature>
<evidence type="ECO:0000256" key="2">
    <source>
        <dbReference type="ARBA" id="ARBA00009399"/>
    </source>
</evidence>
<dbReference type="Proteomes" id="UP000266889">
    <property type="component" value="Unassembled WGS sequence"/>
</dbReference>
<evidence type="ECO:0000256" key="3">
    <source>
        <dbReference type="ARBA" id="ARBA00022692"/>
    </source>
</evidence>
<keyword evidence="3 6" id="KW-0812">Transmembrane</keyword>
<dbReference type="PANTHER" id="PTHR38459:SF1">
    <property type="entry name" value="PROPHAGE BACTOPRENOL-LINKED GLUCOSE TRANSLOCASE HOMOLOG"/>
    <property type="match status" value="1"/>
</dbReference>
<dbReference type="Pfam" id="PF04138">
    <property type="entry name" value="GtrA_DPMS_TM"/>
    <property type="match status" value="1"/>
</dbReference>